<dbReference type="PROSITE" id="PS51005">
    <property type="entry name" value="NAC"/>
    <property type="match status" value="1"/>
</dbReference>
<evidence type="ECO:0000313" key="7">
    <source>
        <dbReference type="EMBL" id="KAF8722807.1"/>
    </source>
</evidence>
<reference evidence="7" key="1">
    <citation type="submission" date="2020-07" db="EMBL/GenBank/DDBJ databases">
        <title>Genome sequence and genetic diversity analysis of an under-domesticated orphan crop, white fonio (Digitaria exilis).</title>
        <authorList>
            <person name="Bennetzen J.L."/>
            <person name="Chen S."/>
            <person name="Ma X."/>
            <person name="Wang X."/>
            <person name="Yssel A.E.J."/>
            <person name="Chaluvadi S.R."/>
            <person name="Johnson M."/>
            <person name="Gangashetty P."/>
            <person name="Hamidou F."/>
            <person name="Sanogo M.D."/>
            <person name="Zwaenepoel A."/>
            <person name="Wallace J."/>
            <person name="Van De Peer Y."/>
            <person name="Van Deynze A."/>
        </authorList>
    </citation>
    <scope>NUCLEOTIDE SEQUENCE</scope>
    <source>
        <tissue evidence="7">Leaves</tissue>
    </source>
</reference>
<feature type="region of interest" description="Disordered" evidence="5">
    <location>
        <begin position="238"/>
        <end position="263"/>
    </location>
</feature>
<dbReference type="Gramene" id="Dexi9A01G0023600.1">
    <property type="protein sequence ID" value="Dexi9A01G0023600.1:cds"/>
    <property type="gene ID" value="Dexi9A01G0023600"/>
</dbReference>
<protein>
    <recommendedName>
        <fullName evidence="6">NAC domain-containing protein</fullName>
    </recommendedName>
</protein>
<keyword evidence="3" id="KW-0804">Transcription</keyword>
<evidence type="ECO:0000256" key="5">
    <source>
        <dbReference type="SAM" id="MobiDB-lite"/>
    </source>
</evidence>
<dbReference type="Proteomes" id="UP000636709">
    <property type="component" value="Unassembled WGS sequence"/>
</dbReference>
<dbReference type="EMBL" id="JACEFO010001669">
    <property type="protein sequence ID" value="KAF8722807.1"/>
    <property type="molecule type" value="Genomic_DNA"/>
</dbReference>
<dbReference type="GO" id="GO:0003677">
    <property type="term" value="F:DNA binding"/>
    <property type="evidence" value="ECO:0007669"/>
    <property type="project" value="UniProtKB-KW"/>
</dbReference>
<sequence>MASKHGCLTKHGFPRGYRFVPTPLELISLLTDHIHGDRLPPPLDAIFHHLTILDYHPSELYERFKGDAEHRYIYFFSWRQFQKPGATGGGGGGGGGGVAVPEDKDQKEPRPVRVARGGGWKPSGGGQVLRWPRRMGGFVAGRMVTMVFYDRTGDGGLAKSNWGMHEFIVPVDSRLTSLPSSKYTRFYDLALYRLYILKSGDMENESSSSSQMMPFGPFSPSTLMSPCPPIRPCGIFPGKQPPLAAGASTSQMPPPPQQQQLPSTGLYYHHHHQQQQQHAFGATAAGAAAAQHQVRTMPLLAAGFPGNSCHFASPPPVAADPAAHQPPAAAAATQGAGQEAACHSGATRSPCSPPAIGSPKAEQDATAATEPAHAHLADCVKPEEEEEAPPPSLEDVAPPAAKDEGVANPDDGLGMLDWSNIDLADLTPLDDSSFLWCTMDEITSVFDESPATEGDQGPPAALSCC</sequence>
<dbReference type="PANTHER" id="PTHR31719:SF94">
    <property type="entry name" value="PROTEIN ATAF2"/>
    <property type="match status" value="1"/>
</dbReference>
<dbReference type="GO" id="GO:0006355">
    <property type="term" value="P:regulation of DNA-templated transcription"/>
    <property type="evidence" value="ECO:0007669"/>
    <property type="project" value="InterPro"/>
</dbReference>
<dbReference type="SUPFAM" id="SSF101941">
    <property type="entry name" value="NAC domain"/>
    <property type="match status" value="1"/>
</dbReference>
<keyword evidence="4" id="KW-0539">Nucleus</keyword>
<name>A0A835C814_9POAL</name>
<accession>A0A835C814</accession>
<dbReference type="AlphaFoldDB" id="A0A835C814"/>
<dbReference type="InterPro" id="IPR003441">
    <property type="entry name" value="NAC-dom"/>
</dbReference>
<feature type="region of interest" description="Disordered" evidence="5">
    <location>
        <begin position="86"/>
        <end position="119"/>
    </location>
</feature>
<dbReference type="OrthoDB" id="688516at2759"/>
<feature type="compositionally biased region" description="Gly residues" evidence="5">
    <location>
        <begin position="86"/>
        <end position="98"/>
    </location>
</feature>
<gene>
    <name evidence="7" type="ORF">HU200_021932</name>
</gene>
<dbReference type="InterPro" id="IPR036093">
    <property type="entry name" value="NAC_dom_sf"/>
</dbReference>
<evidence type="ECO:0000256" key="3">
    <source>
        <dbReference type="ARBA" id="ARBA00023163"/>
    </source>
</evidence>
<evidence type="ECO:0000256" key="2">
    <source>
        <dbReference type="ARBA" id="ARBA00023125"/>
    </source>
</evidence>
<feature type="compositionally biased region" description="Low complexity" evidence="5">
    <location>
        <begin position="319"/>
        <end position="341"/>
    </location>
</feature>
<dbReference type="PANTHER" id="PTHR31719">
    <property type="entry name" value="NAC TRANSCRIPTION FACTOR 56"/>
    <property type="match status" value="1"/>
</dbReference>
<evidence type="ECO:0000256" key="4">
    <source>
        <dbReference type="ARBA" id="ARBA00023242"/>
    </source>
</evidence>
<evidence type="ECO:0000259" key="6">
    <source>
        <dbReference type="PROSITE" id="PS51005"/>
    </source>
</evidence>
<feature type="compositionally biased region" description="Basic and acidic residues" evidence="5">
    <location>
        <begin position="372"/>
        <end position="382"/>
    </location>
</feature>
<comment type="caution">
    <text evidence="7">The sequence shown here is derived from an EMBL/GenBank/DDBJ whole genome shotgun (WGS) entry which is preliminary data.</text>
</comment>
<feature type="region of interest" description="Disordered" evidence="5">
    <location>
        <begin position="315"/>
        <end position="413"/>
    </location>
</feature>
<proteinExistence type="predicted"/>
<feature type="compositionally biased region" description="Basic and acidic residues" evidence="5">
    <location>
        <begin position="101"/>
        <end position="111"/>
    </location>
</feature>
<keyword evidence="1" id="KW-0805">Transcription regulation</keyword>
<dbReference type="Gene3D" id="2.170.150.80">
    <property type="entry name" value="NAC domain"/>
    <property type="match status" value="1"/>
</dbReference>
<organism evidence="7 8">
    <name type="scientific">Digitaria exilis</name>
    <dbReference type="NCBI Taxonomy" id="1010633"/>
    <lineage>
        <taxon>Eukaryota</taxon>
        <taxon>Viridiplantae</taxon>
        <taxon>Streptophyta</taxon>
        <taxon>Embryophyta</taxon>
        <taxon>Tracheophyta</taxon>
        <taxon>Spermatophyta</taxon>
        <taxon>Magnoliopsida</taxon>
        <taxon>Liliopsida</taxon>
        <taxon>Poales</taxon>
        <taxon>Poaceae</taxon>
        <taxon>PACMAD clade</taxon>
        <taxon>Panicoideae</taxon>
        <taxon>Panicodae</taxon>
        <taxon>Paniceae</taxon>
        <taxon>Anthephorinae</taxon>
        <taxon>Digitaria</taxon>
    </lineage>
</organism>
<evidence type="ECO:0000256" key="1">
    <source>
        <dbReference type="ARBA" id="ARBA00023015"/>
    </source>
</evidence>
<feature type="domain" description="NAC" evidence="6">
    <location>
        <begin position="13"/>
        <end position="197"/>
    </location>
</feature>
<keyword evidence="2" id="KW-0238">DNA-binding</keyword>
<dbReference type="Pfam" id="PF02365">
    <property type="entry name" value="NAM"/>
    <property type="match status" value="1"/>
</dbReference>
<keyword evidence="8" id="KW-1185">Reference proteome</keyword>
<evidence type="ECO:0000313" key="8">
    <source>
        <dbReference type="Proteomes" id="UP000636709"/>
    </source>
</evidence>